<evidence type="ECO:0000256" key="1">
    <source>
        <dbReference type="SAM" id="MobiDB-lite"/>
    </source>
</evidence>
<feature type="region of interest" description="Disordered" evidence="1">
    <location>
        <begin position="1"/>
        <end position="73"/>
    </location>
</feature>
<organism evidence="2">
    <name type="scientific">Brassica napus</name>
    <name type="common">Rape</name>
    <dbReference type="NCBI Taxonomy" id="3708"/>
    <lineage>
        <taxon>Eukaryota</taxon>
        <taxon>Viridiplantae</taxon>
        <taxon>Streptophyta</taxon>
        <taxon>Embryophyta</taxon>
        <taxon>Tracheophyta</taxon>
        <taxon>Spermatophyta</taxon>
        <taxon>Magnoliopsida</taxon>
        <taxon>eudicotyledons</taxon>
        <taxon>Gunneridae</taxon>
        <taxon>Pentapetalae</taxon>
        <taxon>rosids</taxon>
        <taxon>malvids</taxon>
        <taxon>Brassicales</taxon>
        <taxon>Brassicaceae</taxon>
        <taxon>Brassiceae</taxon>
        <taxon>Brassica</taxon>
    </lineage>
</organism>
<feature type="compositionally biased region" description="Polar residues" evidence="1">
    <location>
        <begin position="9"/>
        <end position="22"/>
    </location>
</feature>
<dbReference type="Proteomes" id="UP001295469">
    <property type="component" value="Chromosome C01"/>
</dbReference>
<name>A0A816SBR9_BRANA</name>
<feature type="compositionally biased region" description="Pro residues" evidence="1">
    <location>
        <begin position="29"/>
        <end position="46"/>
    </location>
</feature>
<feature type="compositionally biased region" description="Polar residues" evidence="1">
    <location>
        <begin position="183"/>
        <end position="195"/>
    </location>
</feature>
<dbReference type="EMBL" id="HG994365">
    <property type="protein sequence ID" value="CAF2079584.1"/>
    <property type="molecule type" value="Genomic_DNA"/>
</dbReference>
<reference evidence="2" key="1">
    <citation type="submission" date="2021-01" db="EMBL/GenBank/DDBJ databases">
        <authorList>
            <consortium name="Genoscope - CEA"/>
            <person name="William W."/>
        </authorList>
    </citation>
    <scope>NUCLEOTIDE SEQUENCE</scope>
</reference>
<feature type="compositionally biased region" description="Polar residues" evidence="1">
    <location>
        <begin position="118"/>
        <end position="131"/>
    </location>
</feature>
<feature type="compositionally biased region" description="Pro residues" evidence="1">
    <location>
        <begin position="135"/>
        <end position="162"/>
    </location>
</feature>
<feature type="region of interest" description="Disordered" evidence="1">
    <location>
        <begin position="118"/>
        <end position="195"/>
    </location>
</feature>
<evidence type="ECO:0000313" key="2">
    <source>
        <dbReference type="EMBL" id="CAF2079584.1"/>
    </source>
</evidence>
<protein>
    <submittedName>
        <fullName evidence="2">(rape) hypothetical protein</fullName>
    </submittedName>
</protein>
<dbReference type="AlphaFoldDB" id="A0A816SBR9"/>
<gene>
    <name evidence="2" type="ORF">DARMORV10_C01P52990.1</name>
</gene>
<proteinExistence type="predicted"/>
<sequence>MENPWLTVTLASPLNPSTSVGNLSHAPLLPDPPDPPDPLQFPPLPSPLSGGQKPPKRRSFSRPSPKTTVPAPLLSTASVAAVNGSFAGAATPPSLPTLSTAELLATFTSLPPCHVSNPRSDLSTVNHESQIPLSVPSPPPHHSSVAPPPTITISPDPPPPSTALPLTITPPASSSPPKEKAPNQSSMEIDSSPLQKDTTIDFLETDSEKPENCILALPAVFKDRPIIISTNPPRAKIPSILSANPFQLISPP</sequence>
<feature type="compositionally biased region" description="Low complexity" evidence="1">
    <location>
        <begin position="163"/>
        <end position="176"/>
    </location>
</feature>
<accession>A0A816SBR9</accession>